<protein>
    <submittedName>
        <fullName evidence="1">Uncharacterized protein</fullName>
    </submittedName>
</protein>
<reference evidence="1" key="1">
    <citation type="submission" date="2014-09" db="EMBL/GenBank/DDBJ databases">
        <authorList>
            <person name="Magalhaes I.L.F."/>
            <person name="Oliveira U."/>
            <person name="Santos F.R."/>
            <person name="Vidigal T.H.D.A."/>
            <person name="Brescovit A.D."/>
            <person name="Santos A.J."/>
        </authorList>
    </citation>
    <scope>NUCLEOTIDE SEQUENCE</scope>
    <source>
        <tissue evidence="1">Shoot tissue taken approximately 20 cm above the soil surface</tissue>
    </source>
</reference>
<reference evidence="1" key="2">
    <citation type="journal article" date="2015" name="Data Brief">
        <title>Shoot transcriptome of the giant reed, Arundo donax.</title>
        <authorList>
            <person name="Barrero R.A."/>
            <person name="Guerrero F.D."/>
            <person name="Moolhuijzen P."/>
            <person name="Goolsby J.A."/>
            <person name="Tidwell J."/>
            <person name="Bellgard S.E."/>
            <person name="Bellgard M.I."/>
        </authorList>
    </citation>
    <scope>NUCLEOTIDE SEQUENCE</scope>
    <source>
        <tissue evidence="1">Shoot tissue taken approximately 20 cm above the soil surface</tissue>
    </source>
</reference>
<proteinExistence type="predicted"/>
<dbReference type="EMBL" id="GBRH01250899">
    <property type="protein sequence ID" value="JAD46996.1"/>
    <property type="molecule type" value="Transcribed_RNA"/>
</dbReference>
<sequence length="43" mass="4938">MVCTILKHCLAKLLFILCLQILTNKSLFLSYEHSLILSQRTST</sequence>
<evidence type="ECO:0000313" key="1">
    <source>
        <dbReference type="EMBL" id="JAD46996.1"/>
    </source>
</evidence>
<accession>A0A0A9A7D7</accession>
<name>A0A0A9A7D7_ARUDO</name>
<organism evidence="1">
    <name type="scientific">Arundo donax</name>
    <name type="common">Giant reed</name>
    <name type="synonym">Donax arundinaceus</name>
    <dbReference type="NCBI Taxonomy" id="35708"/>
    <lineage>
        <taxon>Eukaryota</taxon>
        <taxon>Viridiplantae</taxon>
        <taxon>Streptophyta</taxon>
        <taxon>Embryophyta</taxon>
        <taxon>Tracheophyta</taxon>
        <taxon>Spermatophyta</taxon>
        <taxon>Magnoliopsida</taxon>
        <taxon>Liliopsida</taxon>
        <taxon>Poales</taxon>
        <taxon>Poaceae</taxon>
        <taxon>PACMAD clade</taxon>
        <taxon>Arundinoideae</taxon>
        <taxon>Arundineae</taxon>
        <taxon>Arundo</taxon>
    </lineage>
</organism>
<dbReference type="AlphaFoldDB" id="A0A0A9A7D7"/>